<keyword evidence="6 9" id="KW-0057">Aromatic amino acid biosynthesis</keyword>
<comment type="subunit">
    <text evidence="3 9">Tetramer of two alpha and two beta chains.</text>
</comment>
<evidence type="ECO:0000256" key="10">
    <source>
        <dbReference type="RuleBase" id="RU003662"/>
    </source>
</evidence>
<dbReference type="Pfam" id="PF00290">
    <property type="entry name" value="Trp_syntA"/>
    <property type="match status" value="1"/>
</dbReference>
<evidence type="ECO:0000313" key="12">
    <source>
        <dbReference type="Proteomes" id="UP000270616"/>
    </source>
</evidence>
<dbReference type="Proteomes" id="UP000270616">
    <property type="component" value="Unassembled WGS sequence"/>
</dbReference>
<reference evidence="11 12" key="1">
    <citation type="submission" date="2018-10" db="EMBL/GenBank/DDBJ databases">
        <title>Kocuria sp. M5W7-7, whole genome shotgun sequence.</title>
        <authorList>
            <person name="Tuo L."/>
        </authorList>
    </citation>
    <scope>NUCLEOTIDE SEQUENCE [LARGE SCALE GENOMIC DNA]</scope>
    <source>
        <strain evidence="11 12">M5W7-7</strain>
    </source>
</reference>
<evidence type="ECO:0000256" key="4">
    <source>
        <dbReference type="ARBA" id="ARBA00022605"/>
    </source>
</evidence>
<evidence type="ECO:0000256" key="8">
    <source>
        <dbReference type="ARBA" id="ARBA00049047"/>
    </source>
</evidence>
<keyword evidence="12" id="KW-1185">Reference proteome</keyword>
<dbReference type="NCBIfam" id="TIGR00262">
    <property type="entry name" value="trpA"/>
    <property type="match status" value="1"/>
</dbReference>
<gene>
    <name evidence="9" type="primary">trpA</name>
    <name evidence="11" type="ORF">EDL96_02810</name>
</gene>
<evidence type="ECO:0000256" key="7">
    <source>
        <dbReference type="ARBA" id="ARBA00023239"/>
    </source>
</evidence>
<evidence type="ECO:0000256" key="2">
    <source>
        <dbReference type="ARBA" id="ARBA00004733"/>
    </source>
</evidence>
<evidence type="ECO:0000256" key="5">
    <source>
        <dbReference type="ARBA" id="ARBA00022822"/>
    </source>
</evidence>
<keyword evidence="7 9" id="KW-0456">Lyase</keyword>
<dbReference type="PANTHER" id="PTHR43406:SF1">
    <property type="entry name" value="TRYPTOPHAN SYNTHASE ALPHA CHAIN, CHLOROPLASTIC"/>
    <property type="match status" value="1"/>
</dbReference>
<dbReference type="CDD" id="cd04724">
    <property type="entry name" value="Tryptophan_synthase_alpha"/>
    <property type="match status" value="1"/>
</dbReference>
<dbReference type="GO" id="GO:0005829">
    <property type="term" value="C:cytosol"/>
    <property type="evidence" value="ECO:0007669"/>
    <property type="project" value="TreeGrafter"/>
</dbReference>
<comment type="similarity">
    <text evidence="9 10">Belongs to the TrpA family.</text>
</comment>
<comment type="catalytic activity">
    <reaction evidence="8 9">
        <text>(1S,2R)-1-C-(indol-3-yl)glycerol 3-phosphate + L-serine = D-glyceraldehyde 3-phosphate + L-tryptophan + H2O</text>
        <dbReference type="Rhea" id="RHEA:10532"/>
        <dbReference type="ChEBI" id="CHEBI:15377"/>
        <dbReference type="ChEBI" id="CHEBI:33384"/>
        <dbReference type="ChEBI" id="CHEBI:57912"/>
        <dbReference type="ChEBI" id="CHEBI:58866"/>
        <dbReference type="ChEBI" id="CHEBI:59776"/>
        <dbReference type="EC" id="4.2.1.20"/>
    </reaction>
</comment>
<dbReference type="Gene3D" id="3.20.20.70">
    <property type="entry name" value="Aldolase class I"/>
    <property type="match status" value="1"/>
</dbReference>
<keyword evidence="4 9" id="KW-0028">Amino-acid biosynthesis</keyword>
<keyword evidence="5 9" id="KW-0822">Tryptophan biosynthesis</keyword>
<dbReference type="InterPro" id="IPR002028">
    <property type="entry name" value="Trp_synthase_suA"/>
</dbReference>
<dbReference type="PANTHER" id="PTHR43406">
    <property type="entry name" value="TRYPTOPHAN SYNTHASE, ALPHA CHAIN"/>
    <property type="match status" value="1"/>
</dbReference>
<feature type="active site" description="Proton acceptor" evidence="9">
    <location>
        <position position="71"/>
    </location>
</feature>
<dbReference type="UniPathway" id="UPA00035">
    <property type="reaction ID" value="UER00044"/>
</dbReference>
<evidence type="ECO:0000256" key="9">
    <source>
        <dbReference type="HAMAP-Rule" id="MF_00131"/>
    </source>
</evidence>
<name>A0A3N3ZUJ2_9MICC</name>
<dbReference type="PROSITE" id="PS00167">
    <property type="entry name" value="TRP_SYNTHASE_ALPHA"/>
    <property type="match status" value="1"/>
</dbReference>
<dbReference type="OrthoDB" id="9804578at2"/>
<accession>A0A3N3ZUJ2</accession>
<comment type="pathway">
    <text evidence="2 9">Amino-acid biosynthesis; L-tryptophan biosynthesis; L-tryptophan from chorismate: step 5/5.</text>
</comment>
<dbReference type="SUPFAM" id="SSF51366">
    <property type="entry name" value="Ribulose-phoshate binding barrel"/>
    <property type="match status" value="1"/>
</dbReference>
<evidence type="ECO:0000313" key="11">
    <source>
        <dbReference type="EMBL" id="ROZ64780.1"/>
    </source>
</evidence>
<proteinExistence type="inferred from homology"/>
<dbReference type="AlphaFoldDB" id="A0A3N3ZUJ2"/>
<dbReference type="InterPro" id="IPR011060">
    <property type="entry name" value="RibuloseP-bd_barrel"/>
</dbReference>
<dbReference type="EMBL" id="RKMF01000002">
    <property type="protein sequence ID" value="ROZ64780.1"/>
    <property type="molecule type" value="Genomic_DNA"/>
</dbReference>
<dbReference type="FunFam" id="3.20.20.70:FF:000037">
    <property type="entry name" value="Tryptophan synthase alpha chain"/>
    <property type="match status" value="1"/>
</dbReference>
<dbReference type="InterPro" id="IPR013785">
    <property type="entry name" value="Aldolase_TIM"/>
</dbReference>
<protein>
    <recommendedName>
        <fullName evidence="9">Tryptophan synthase alpha chain</fullName>
        <ecNumber evidence="9">4.2.1.20</ecNumber>
    </recommendedName>
</protein>
<comment type="function">
    <text evidence="1 9">The alpha subunit is responsible for the aldol cleavage of indoleglycerol phosphate to indole and glyceraldehyde 3-phosphate.</text>
</comment>
<feature type="active site" description="Proton acceptor" evidence="9">
    <location>
        <position position="82"/>
    </location>
</feature>
<organism evidence="11 12">
    <name type="scientific">Kocuria soli</name>
    <dbReference type="NCBI Taxonomy" id="2485125"/>
    <lineage>
        <taxon>Bacteria</taxon>
        <taxon>Bacillati</taxon>
        <taxon>Actinomycetota</taxon>
        <taxon>Actinomycetes</taxon>
        <taxon>Micrococcales</taxon>
        <taxon>Micrococcaceae</taxon>
        <taxon>Kocuria</taxon>
    </lineage>
</organism>
<dbReference type="EC" id="4.2.1.20" evidence="9"/>
<dbReference type="InterPro" id="IPR018204">
    <property type="entry name" value="Trp_synthase_alpha_AS"/>
</dbReference>
<evidence type="ECO:0000256" key="3">
    <source>
        <dbReference type="ARBA" id="ARBA00011270"/>
    </source>
</evidence>
<sequence>MTMAEPKDLAARLLPPEVLEPRQSRLAQRIEQCRAEGRPALVGYLPAGYPTLPESIEAAVALGNNGADIIEIGIPYSDPVMDGAVIQHATTTALANGFRVAQVFEVIEAISTRTNAVPVVMSYWNPIMQRGVDRFARELAAAGGAGIITPDLIPDEADEWFKASLAHGLDRIFLVAPSSTRERMDLTVKASSGFVYAVSIMGVTGARDAVSNAASSVVERARAAGARNICVGLGVSTRQHVEEIGAYADGVIVGTALVRALGEGGPAAVGALTAQLAGRK</sequence>
<evidence type="ECO:0000256" key="6">
    <source>
        <dbReference type="ARBA" id="ARBA00023141"/>
    </source>
</evidence>
<dbReference type="HAMAP" id="MF_00131">
    <property type="entry name" value="Trp_synth_alpha"/>
    <property type="match status" value="1"/>
</dbReference>
<evidence type="ECO:0000256" key="1">
    <source>
        <dbReference type="ARBA" id="ARBA00003365"/>
    </source>
</evidence>
<comment type="caution">
    <text evidence="11">The sequence shown here is derived from an EMBL/GenBank/DDBJ whole genome shotgun (WGS) entry which is preliminary data.</text>
</comment>
<dbReference type="GO" id="GO:0004834">
    <property type="term" value="F:tryptophan synthase activity"/>
    <property type="evidence" value="ECO:0007669"/>
    <property type="project" value="UniProtKB-UniRule"/>
</dbReference>